<keyword evidence="2" id="KW-0812">Transmembrane</keyword>
<dbReference type="GO" id="GO:0005886">
    <property type="term" value="C:plasma membrane"/>
    <property type="evidence" value="ECO:0007669"/>
    <property type="project" value="TreeGrafter"/>
</dbReference>
<evidence type="ECO:0000313" key="6">
    <source>
        <dbReference type="Proteomes" id="UP001299608"/>
    </source>
</evidence>
<dbReference type="InterPro" id="IPR029787">
    <property type="entry name" value="Nucleotide_cyclase"/>
</dbReference>
<dbReference type="EC" id="2.7.7.65" evidence="5"/>
<dbReference type="Gene3D" id="6.10.340.10">
    <property type="match status" value="1"/>
</dbReference>
<dbReference type="EMBL" id="JAKNGE010000009">
    <property type="protein sequence ID" value="MCG4745593.1"/>
    <property type="molecule type" value="Genomic_DNA"/>
</dbReference>
<feature type="domain" description="GGDEF" evidence="4">
    <location>
        <begin position="421"/>
        <end position="553"/>
    </location>
</feature>
<feature type="region of interest" description="Disordered" evidence="1">
    <location>
        <begin position="542"/>
        <end position="598"/>
    </location>
</feature>
<dbReference type="PROSITE" id="PS50887">
    <property type="entry name" value="GGDEF"/>
    <property type="match status" value="1"/>
</dbReference>
<evidence type="ECO:0000256" key="2">
    <source>
        <dbReference type="SAM" id="Phobius"/>
    </source>
</evidence>
<dbReference type="SUPFAM" id="SSF55073">
    <property type="entry name" value="Nucleotide cyclase"/>
    <property type="match status" value="1"/>
</dbReference>
<organism evidence="5 6">
    <name type="scientific">Enterocloster aldenensis</name>
    <dbReference type="NCBI Taxonomy" id="358742"/>
    <lineage>
        <taxon>Bacteria</taxon>
        <taxon>Bacillati</taxon>
        <taxon>Bacillota</taxon>
        <taxon>Clostridia</taxon>
        <taxon>Lachnospirales</taxon>
        <taxon>Lachnospiraceae</taxon>
        <taxon>Enterocloster</taxon>
    </lineage>
</organism>
<protein>
    <submittedName>
        <fullName evidence="5">Diguanylate cyclase</fullName>
        <ecNumber evidence="5">2.7.7.65</ecNumber>
    </submittedName>
</protein>
<feature type="domain" description="HAMP" evidence="3">
    <location>
        <begin position="333"/>
        <end position="385"/>
    </location>
</feature>
<dbReference type="InterPro" id="IPR000160">
    <property type="entry name" value="GGDEF_dom"/>
</dbReference>
<dbReference type="PANTHER" id="PTHR45138">
    <property type="entry name" value="REGULATORY COMPONENTS OF SENSORY TRANSDUCTION SYSTEM"/>
    <property type="match status" value="1"/>
</dbReference>
<gene>
    <name evidence="5" type="ORF">L0N08_09250</name>
</gene>
<dbReference type="InterPro" id="IPR050469">
    <property type="entry name" value="Diguanylate_Cyclase"/>
</dbReference>
<dbReference type="CDD" id="cd01949">
    <property type="entry name" value="GGDEF"/>
    <property type="match status" value="1"/>
</dbReference>
<evidence type="ECO:0000256" key="1">
    <source>
        <dbReference type="SAM" id="MobiDB-lite"/>
    </source>
</evidence>
<dbReference type="Pfam" id="PF00990">
    <property type="entry name" value="GGDEF"/>
    <property type="match status" value="1"/>
</dbReference>
<dbReference type="SUPFAM" id="SSF158472">
    <property type="entry name" value="HAMP domain-like"/>
    <property type="match status" value="1"/>
</dbReference>
<dbReference type="Gene3D" id="3.30.450.20">
    <property type="entry name" value="PAS domain"/>
    <property type="match status" value="1"/>
</dbReference>
<dbReference type="SMART" id="SM00304">
    <property type="entry name" value="HAMP"/>
    <property type="match status" value="1"/>
</dbReference>
<comment type="caution">
    <text evidence="5">The sequence shown here is derived from an EMBL/GenBank/DDBJ whole genome shotgun (WGS) entry which is preliminary data.</text>
</comment>
<name>A0AAW5BQH6_9FIRM</name>
<dbReference type="RefSeq" id="WP_238053501.1">
    <property type="nucleotide sequence ID" value="NZ_JAKNGE010000009.1"/>
</dbReference>
<keyword evidence="2" id="KW-1133">Transmembrane helix</keyword>
<feature type="transmembrane region" description="Helical" evidence="2">
    <location>
        <begin position="309"/>
        <end position="330"/>
    </location>
</feature>
<dbReference type="Pfam" id="PF00672">
    <property type="entry name" value="HAMP"/>
    <property type="match status" value="1"/>
</dbReference>
<dbReference type="GO" id="GO:1902201">
    <property type="term" value="P:negative regulation of bacterial-type flagellum-dependent cell motility"/>
    <property type="evidence" value="ECO:0007669"/>
    <property type="project" value="TreeGrafter"/>
</dbReference>
<dbReference type="CDD" id="cd12913">
    <property type="entry name" value="PDC1_MCP_like"/>
    <property type="match status" value="1"/>
</dbReference>
<keyword evidence="2" id="KW-0472">Membrane</keyword>
<dbReference type="CDD" id="cd06225">
    <property type="entry name" value="HAMP"/>
    <property type="match status" value="1"/>
</dbReference>
<evidence type="ECO:0000313" key="5">
    <source>
        <dbReference type="EMBL" id="MCG4745593.1"/>
    </source>
</evidence>
<dbReference type="PROSITE" id="PS50885">
    <property type="entry name" value="HAMP"/>
    <property type="match status" value="1"/>
</dbReference>
<evidence type="ECO:0000259" key="3">
    <source>
        <dbReference type="PROSITE" id="PS50885"/>
    </source>
</evidence>
<evidence type="ECO:0000259" key="4">
    <source>
        <dbReference type="PROSITE" id="PS50887"/>
    </source>
</evidence>
<dbReference type="InterPro" id="IPR003660">
    <property type="entry name" value="HAMP_dom"/>
</dbReference>
<dbReference type="NCBIfam" id="TIGR00254">
    <property type="entry name" value="GGDEF"/>
    <property type="match status" value="1"/>
</dbReference>
<dbReference type="InterPro" id="IPR043128">
    <property type="entry name" value="Rev_trsase/Diguanyl_cyclase"/>
</dbReference>
<proteinExistence type="predicted"/>
<dbReference type="SMART" id="SM00267">
    <property type="entry name" value="GGDEF"/>
    <property type="match status" value="1"/>
</dbReference>
<accession>A0AAW5BQH6</accession>
<keyword evidence="5" id="KW-0548">Nucleotidyltransferase</keyword>
<dbReference type="Pfam" id="PF22673">
    <property type="entry name" value="MCP-like_PDC_1"/>
    <property type="match status" value="1"/>
</dbReference>
<dbReference type="GO" id="GO:0052621">
    <property type="term" value="F:diguanylate cyclase activity"/>
    <property type="evidence" value="ECO:0007669"/>
    <property type="project" value="UniProtKB-EC"/>
</dbReference>
<dbReference type="GO" id="GO:0007165">
    <property type="term" value="P:signal transduction"/>
    <property type="evidence" value="ECO:0007669"/>
    <property type="project" value="InterPro"/>
</dbReference>
<reference evidence="5" key="1">
    <citation type="submission" date="2022-01" db="EMBL/GenBank/DDBJ databases">
        <title>Collection of gut derived symbiotic bacterial strains cultured from healthy donors.</title>
        <authorList>
            <person name="Lin H."/>
            <person name="Kohout C."/>
            <person name="Waligurski E."/>
            <person name="Pamer E.G."/>
        </authorList>
    </citation>
    <scope>NUCLEOTIDE SEQUENCE</scope>
    <source>
        <strain evidence="5">DFI.6.55</strain>
    </source>
</reference>
<dbReference type="PANTHER" id="PTHR45138:SF24">
    <property type="entry name" value="DIGUANYLATE CYCLASE DGCC-RELATED"/>
    <property type="match status" value="1"/>
</dbReference>
<dbReference type="Gene3D" id="3.30.70.270">
    <property type="match status" value="1"/>
</dbReference>
<keyword evidence="5" id="KW-0808">Transferase</keyword>
<dbReference type="GO" id="GO:0043709">
    <property type="term" value="P:cell adhesion involved in single-species biofilm formation"/>
    <property type="evidence" value="ECO:0007669"/>
    <property type="project" value="TreeGrafter"/>
</dbReference>
<sequence length="598" mass="66779">MKSIQTKFITLILGCVLLSSLVIGGAGIMNANQVVDKDSAYIMNLMCSEKANELNGLFSCIEQSVNTVAVYANRELRDVKRFKTDPGYVREYTGHIQDIAINAANNTQGALAVYVRYNPKFTSPTSGLFWSKTALDGQFQELPPTDFSRYSPDDVEHVGWYYLPVKSGQATWMAPYMNKNIQVEMISYVVPLYADNTTIGVVGMDIDFNLIKDSVDTIHVYDTGYAFLTDEQANIMYHREIPARTPMDSLESSLLPVADRLRSGGIGSQLFSYEWRGHRKQMALCSLKNGMRLAITAPSSEINAAKNTLILQSSIALIVISTLAVILTILMTRRLIKPLKELNEAARKIAEGDLSVSLSHQTKDEVGMLADSFQQTVSHLQKYINYINGLAYRDALTGVKNKTAYQETIANLEERTRTGRPEFAMIVFDINNLKIINDTLGHDFGDILIIDSCKLICKVFKRSPVYRIGGDEFVVILENDDFNKYEELLARFKTALDDYNRHAGPDSRISIARGIAIYEENVDLTVSDVFKRADDAMYQNKMQVKKQKETTDRNASGSKPCHKSDGCPNSCPDDSTDGNPDNSPDNSPNRDTGNRLKT</sequence>
<dbReference type="AlphaFoldDB" id="A0AAW5BQH6"/>
<feature type="compositionally biased region" description="Low complexity" evidence="1">
    <location>
        <begin position="577"/>
        <end position="591"/>
    </location>
</feature>
<dbReference type="Proteomes" id="UP001299608">
    <property type="component" value="Unassembled WGS sequence"/>
</dbReference>